<reference evidence="6 7" key="1">
    <citation type="submission" date="2018-12" db="EMBL/GenBank/DDBJ databases">
        <authorList>
            <person name="Toschakov S.V."/>
        </authorList>
    </citation>
    <scope>NUCLEOTIDE SEQUENCE [LARGE SCALE GENOMIC DNA]</scope>
    <source>
        <strain evidence="6 7">GM2012</strain>
    </source>
</reference>
<dbReference type="Pfam" id="PF07587">
    <property type="entry name" value="PSD1"/>
    <property type="match status" value="1"/>
</dbReference>
<feature type="domain" description="DUF1549" evidence="3">
    <location>
        <begin position="161"/>
        <end position="367"/>
    </location>
</feature>
<feature type="signal peptide" evidence="2">
    <location>
        <begin position="1"/>
        <end position="29"/>
    </location>
</feature>
<accession>A0A432MJ94</accession>
<keyword evidence="2" id="KW-0732">Signal</keyword>
<keyword evidence="1" id="KW-0175">Coiled coil</keyword>
<evidence type="ECO:0000259" key="5">
    <source>
        <dbReference type="Pfam" id="PF07635"/>
    </source>
</evidence>
<gene>
    <name evidence="6" type="ORF">TsocGM_12575</name>
</gene>
<feature type="chain" id="PRO_5019567434" evidence="2">
    <location>
        <begin position="30"/>
        <end position="1044"/>
    </location>
</feature>
<name>A0A432MJ94_9BACT</name>
<dbReference type="Proteomes" id="UP000280296">
    <property type="component" value="Unassembled WGS sequence"/>
</dbReference>
<dbReference type="OrthoDB" id="127107at2"/>
<evidence type="ECO:0000256" key="2">
    <source>
        <dbReference type="SAM" id="SignalP"/>
    </source>
</evidence>
<keyword evidence="7" id="KW-1185">Reference proteome</keyword>
<feature type="domain" description="DUF1553" evidence="4">
    <location>
        <begin position="728"/>
        <end position="988"/>
    </location>
</feature>
<dbReference type="SUPFAM" id="SSF46626">
    <property type="entry name" value="Cytochrome c"/>
    <property type="match status" value="1"/>
</dbReference>
<feature type="coiled-coil region" evidence="1">
    <location>
        <begin position="386"/>
        <end position="413"/>
    </location>
</feature>
<dbReference type="Pfam" id="PF07583">
    <property type="entry name" value="PSCyt2"/>
    <property type="match status" value="1"/>
</dbReference>
<comment type="caution">
    <text evidence="6">The sequence shown here is derived from an EMBL/GenBank/DDBJ whole genome shotgun (WGS) entry which is preliminary data.</text>
</comment>
<dbReference type="EMBL" id="RYZH01000022">
    <property type="protein sequence ID" value="RUL87359.1"/>
    <property type="molecule type" value="Genomic_DNA"/>
</dbReference>
<dbReference type="PANTHER" id="PTHR35889">
    <property type="entry name" value="CYCLOINULO-OLIGOSACCHARIDE FRUCTANOTRANSFERASE-RELATED"/>
    <property type="match status" value="1"/>
</dbReference>
<organism evidence="6 7">
    <name type="scientific">Tautonia sociabilis</name>
    <dbReference type="NCBI Taxonomy" id="2080755"/>
    <lineage>
        <taxon>Bacteria</taxon>
        <taxon>Pseudomonadati</taxon>
        <taxon>Planctomycetota</taxon>
        <taxon>Planctomycetia</taxon>
        <taxon>Isosphaerales</taxon>
        <taxon>Isosphaeraceae</taxon>
        <taxon>Tautonia</taxon>
    </lineage>
</organism>
<dbReference type="InterPro" id="IPR036909">
    <property type="entry name" value="Cyt_c-like_dom_sf"/>
</dbReference>
<dbReference type="RefSeq" id="WP_126725723.1">
    <property type="nucleotide sequence ID" value="NZ_RYZH01000022.1"/>
</dbReference>
<dbReference type="GO" id="GO:0009055">
    <property type="term" value="F:electron transfer activity"/>
    <property type="evidence" value="ECO:0007669"/>
    <property type="project" value="InterPro"/>
</dbReference>
<dbReference type="InterPro" id="IPR011429">
    <property type="entry name" value="Cyt_c_Planctomycete-type"/>
</dbReference>
<dbReference type="AlphaFoldDB" id="A0A432MJ94"/>
<evidence type="ECO:0000259" key="4">
    <source>
        <dbReference type="Pfam" id="PF07587"/>
    </source>
</evidence>
<evidence type="ECO:0000313" key="7">
    <source>
        <dbReference type="Proteomes" id="UP000280296"/>
    </source>
</evidence>
<evidence type="ECO:0000259" key="3">
    <source>
        <dbReference type="Pfam" id="PF07583"/>
    </source>
</evidence>
<evidence type="ECO:0000313" key="6">
    <source>
        <dbReference type="EMBL" id="RUL87359.1"/>
    </source>
</evidence>
<proteinExistence type="predicted"/>
<dbReference type="InterPro" id="IPR011444">
    <property type="entry name" value="DUF1549"/>
</dbReference>
<reference evidence="6 7" key="2">
    <citation type="submission" date="2019-01" db="EMBL/GenBank/DDBJ databases">
        <title>Tautonia sociabilis, a novel thermotolerant planctomycete of Isosphaeraceae family, isolated from a 4000 m deep subterranean habitat.</title>
        <authorList>
            <person name="Kovaleva O.L."/>
            <person name="Elcheninov A.G."/>
            <person name="Van Heerden E."/>
            <person name="Toshchakov S.V."/>
            <person name="Novikov A."/>
            <person name="Bonch-Osmolovskaya E.A."/>
            <person name="Kublanov I.V."/>
        </authorList>
    </citation>
    <scope>NUCLEOTIDE SEQUENCE [LARGE SCALE GENOMIC DNA]</scope>
    <source>
        <strain evidence="6 7">GM2012</strain>
    </source>
</reference>
<dbReference type="PANTHER" id="PTHR35889:SF3">
    <property type="entry name" value="F-BOX DOMAIN-CONTAINING PROTEIN"/>
    <property type="match status" value="1"/>
</dbReference>
<protein>
    <submittedName>
        <fullName evidence="6">DUF1553 domain-containing protein</fullName>
    </submittedName>
</protein>
<feature type="domain" description="Cytochrome C Planctomycete-type" evidence="5">
    <location>
        <begin position="52"/>
        <end position="112"/>
    </location>
</feature>
<dbReference type="InterPro" id="IPR022655">
    <property type="entry name" value="DUF1553"/>
</dbReference>
<evidence type="ECO:0000256" key="1">
    <source>
        <dbReference type="SAM" id="Coils"/>
    </source>
</evidence>
<dbReference type="GO" id="GO:0020037">
    <property type="term" value="F:heme binding"/>
    <property type="evidence" value="ECO:0007669"/>
    <property type="project" value="InterPro"/>
</dbReference>
<sequence>MRPPTFAPLTRSLAMLACCAGFASPPALADDADPAAAVDYSRDIRPLLSDACFACHGPDQKSLKADLRLDQKASAFADRGGYAAIVPGDPEASELLHRIASDDELDQMPPPESNKRLTPEQVELFRAWIAQGAPWEEHWAFVTPTRPDPPAVEDESWVRNPIDRFILHRLDREGLRPSPEAEPEALVRRVFLDLIGLPPTPEDVDAYLADDRPDRFEQLVDRLLEDPRFGEHMARFWLDAARYGDTHGLHLDNYREMWPYRDWVINAFNRNLPYDQFIIEQLAGDLLPDPSLDQIIATGFNRAHVTTSEGGSIEEEVYVRNVVERVDATGSVFLGLTIGCARCHDHKFDPITQQDYYSLFAFFNSIDGNPLDGNAKAHPPVVQVPSEAQEAERERLKAELASVTERIAAAVAAVDYDPSRDDDQGEYVRREDFVWVDDALPPGAKPSGEGDWSFVSGPQHPVFRGELAHVRSADGLSQHDFTEASQGLLVGEGDTLFAHVFLDPLNPPKELMLQWNTGDWKHRAYWGENLIEFGEDGTGERLFRGPLPTTGEWVRLEVPAAELGIAPGTSITGMAFTQHGGTVRWDAAGIRTWTPQPGKTYTTLASWIRDQKILGDTSPAPEEIRKLVAVEPGNRTEQQKARLRDYFVEHAYAPARAVLEPLLAERAAVEKARKELEDSIPTTLVWKEMAEPKPAYILNRGEYDQRGEQVGRAVPAFLPPMPDGAPKDRLGLARWLVDPSHPLTARVAANRFWQQVFGVGLVKTSEDFGAQGEPPSHPKLLDWLAVQFQEDGWDVKQFMRRLVTSSTYRQTSRITPELLAKDPKNRLYARGPRFRLDAETIRDQALYVSGLLFEEVGGPSVKPPQPAGLWEAVGYTSSNTAKFVADTGREKVHRRSLYTFWKRTAPPPQMTTFDAPSREACIMRRERTNTPLQALLLLNDPQYVEAARALAERTMGEAGSTTEERIVRMFRLATARRPEADELAQLTATYEDLIASYRSDVESARQLITIGETTPNPDLDPAELAAWTVIANTLLNLDEVIVKG</sequence>
<dbReference type="Pfam" id="PF07635">
    <property type="entry name" value="PSCyt1"/>
    <property type="match status" value="1"/>
</dbReference>